<evidence type="ECO:0000313" key="2">
    <source>
        <dbReference type="EMBL" id="KAK4884339.1"/>
    </source>
</evidence>
<name>A0AAN7SKP1_9COLE</name>
<accession>A0AAN7SKP1</accession>
<dbReference type="EMBL" id="JARPUR010000001">
    <property type="protein sequence ID" value="KAK4884339.1"/>
    <property type="molecule type" value="Genomic_DNA"/>
</dbReference>
<evidence type="ECO:0000313" key="3">
    <source>
        <dbReference type="Proteomes" id="UP001353858"/>
    </source>
</evidence>
<comment type="caution">
    <text evidence="2">The sequence shown here is derived from an EMBL/GenBank/DDBJ whole genome shotgun (WGS) entry which is preliminary data.</text>
</comment>
<proteinExistence type="predicted"/>
<gene>
    <name evidence="2" type="ORF">RN001_000610</name>
</gene>
<dbReference type="Proteomes" id="UP001353858">
    <property type="component" value="Unassembled WGS sequence"/>
</dbReference>
<dbReference type="AlphaFoldDB" id="A0AAN7SKP1"/>
<feature type="compositionally biased region" description="Basic and acidic residues" evidence="1">
    <location>
        <begin position="1"/>
        <end position="30"/>
    </location>
</feature>
<evidence type="ECO:0000256" key="1">
    <source>
        <dbReference type="SAM" id="MobiDB-lite"/>
    </source>
</evidence>
<keyword evidence="3" id="KW-1185">Reference proteome</keyword>
<feature type="region of interest" description="Disordered" evidence="1">
    <location>
        <begin position="1"/>
        <end position="43"/>
    </location>
</feature>
<reference evidence="3" key="1">
    <citation type="submission" date="2023-01" db="EMBL/GenBank/DDBJ databases">
        <title>Key to firefly adult light organ development and bioluminescence: homeobox transcription factors regulate luciferase expression and transportation to peroxisome.</title>
        <authorList>
            <person name="Fu X."/>
        </authorList>
    </citation>
    <scope>NUCLEOTIDE SEQUENCE [LARGE SCALE GENOMIC DNA]</scope>
</reference>
<protein>
    <submittedName>
        <fullName evidence="2">Uncharacterized protein</fullName>
    </submittedName>
</protein>
<organism evidence="2 3">
    <name type="scientific">Aquatica leii</name>
    <dbReference type="NCBI Taxonomy" id="1421715"/>
    <lineage>
        <taxon>Eukaryota</taxon>
        <taxon>Metazoa</taxon>
        <taxon>Ecdysozoa</taxon>
        <taxon>Arthropoda</taxon>
        <taxon>Hexapoda</taxon>
        <taxon>Insecta</taxon>
        <taxon>Pterygota</taxon>
        <taxon>Neoptera</taxon>
        <taxon>Endopterygota</taxon>
        <taxon>Coleoptera</taxon>
        <taxon>Polyphaga</taxon>
        <taxon>Elateriformia</taxon>
        <taxon>Elateroidea</taxon>
        <taxon>Lampyridae</taxon>
        <taxon>Luciolinae</taxon>
        <taxon>Aquatica</taxon>
    </lineage>
</organism>
<sequence length="253" mass="29329">MNNVPDKKLVKSSNKEDAGNKCNGHSERIKTTPSSKLSYSPMFPYSQQEDADNIDVMWDWYSPKSKPRICKQKLKVEQSPKLLVKRHPSNDQISVFNKLEEELKSLTKKTKSNENKSLINSKELNDFFNDSMEEELLMCSQQVEDSVKNIQENRIKVKLKSEVDSANQIENDSFDCMLAAIKDEDLNLEDQDKTTGVILKDESPIKCSPEEIEQKRLQALARLEAKKTQNIIEQNRQQALKRLELSRKRRIFH</sequence>